<gene>
    <name evidence="2" type="ORF">VRU48_15635</name>
</gene>
<keyword evidence="1" id="KW-0812">Transmembrane</keyword>
<evidence type="ECO:0000313" key="2">
    <source>
        <dbReference type="EMBL" id="MEE1946557.1"/>
    </source>
</evidence>
<evidence type="ECO:0000313" key="3">
    <source>
        <dbReference type="Proteomes" id="UP001336835"/>
    </source>
</evidence>
<feature type="transmembrane region" description="Helical" evidence="1">
    <location>
        <begin position="44"/>
        <end position="62"/>
    </location>
</feature>
<name>A0ABU7IAR2_9SPHI</name>
<keyword evidence="3" id="KW-1185">Reference proteome</keyword>
<accession>A0ABU7IAR2</accession>
<sequence length="116" mass="12730">MALKILNSVLILFALYMGIKQGFAMINGKPEMLQMFSKFNVGKNGVLVLGAFTVIGAILVLFPKTFVYGNFITAAGILFIMALELNHRDLKGAAIELPFLLLSLVILYLQHPLSKS</sequence>
<protein>
    <recommendedName>
        <fullName evidence="4">DoxX-like family protein</fullName>
    </recommendedName>
</protein>
<feature type="transmembrane region" description="Helical" evidence="1">
    <location>
        <begin position="93"/>
        <end position="111"/>
    </location>
</feature>
<keyword evidence="1" id="KW-0472">Membrane</keyword>
<organism evidence="2 3">
    <name type="scientific">Pedobacter albus</name>
    <dbReference type="NCBI Taxonomy" id="3113905"/>
    <lineage>
        <taxon>Bacteria</taxon>
        <taxon>Pseudomonadati</taxon>
        <taxon>Bacteroidota</taxon>
        <taxon>Sphingobacteriia</taxon>
        <taxon>Sphingobacteriales</taxon>
        <taxon>Sphingobacteriaceae</taxon>
        <taxon>Pedobacter</taxon>
    </lineage>
</organism>
<feature type="transmembrane region" description="Helical" evidence="1">
    <location>
        <begin position="6"/>
        <end position="23"/>
    </location>
</feature>
<evidence type="ECO:0000256" key="1">
    <source>
        <dbReference type="SAM" id="Phobius"/>
    </source>
</evidence>
<evidence type="ECO:0008006" key="4">
    <source>
        <dbReference type="Google" id="ProtNLM"/>
    </source>
</evidence>
<dbReference type="Proteomes" id="UP001336835">
    <property type="component" value="Unassembled WGS sequence"/>
</dbReference>
<feature type="transmembrane region" description="Helical" evidence="1">
    <location>
        <begin position="68"/>
        <end position="86"/>
    </location>
</feature>
<dbReference type="RefSeq" id="WP_330108861.1">
    <property type="nucleotide sequence ID" value="NZ_JAZDQT010000003.1"/>
</dbReference>
<dbReference type="EMBL" id="JAZDQT010000003">
    <property type="protein sequence ID" value="MEE1946557.1"/>
    <property type="molecule type" value="Genomic_DNA"/>
</dbReference>
<comment type="caution">
    <text evidence="2">The sequence shown here is derived from an EMBL/GenBank/DDBJ whole genome shotgun (WGS) entry which is preliminary data.</text>
</comment>
<keyword evidence="1" id="KW-1133">Transmembrane helix</keyword>
<proteinExistence type="predicted"/>
<reference evidence="2 3" key="1">
    <citation type="submission" date="2024-01" db="EMBL/GenBank/DDBJ databases">
        <title>Pedobacter sp. nov., isolated from fresh soil.</title>
        <authorList>
            <person name="Le N.T.T."/>
        </authorList>
    </citation>
    <scope>NUCLEOTIDE SEQUENCE [LARGE SCALE GENOMIC DNA]</scope>
    <source>
        <strain evidence="2 3">KR3-3</strain>
    </source>
</reference>